<dbReference type="EMBL" id="CP045702">
    <property type="protein sequence ID" value="QNE75342.1"/>
    <property type="molecule type" value="Genomic_DNA"/>
</dbReference>
<dbReference type="InterPro" id="IPR002694">
    <property type="entry name" value="Znf_CHC2"/>
</dbReference>
<evidence type="ECO:0000256" key="3">
    <source>
        <dbReference type="ARBA" id="ARBA00022833"/>
    </source>
</evidence>
<dbReference type="SUPFAM" id="SSF57783">
    <property type="entry name" value="Zinc beta-ribbon"/>
    <property type="match status" value="1"/>
</dbReference>
<evidence type="ECO:0000256" key="4">
    <source>
        <dbReference type="SAM" id="MobiDB-lite"/>
    </source>
</evidence>
<dbReference type="InterPro" id="IPR036977">
    <property type="entry name" value="DNA_primase_Znf_CHC2"/>
</dbReference>
<evidence type="ECO:0000313" key="7">
    <source>
        <dbReference type="Proteomes" id="UP000515307"/>
    </source>
</evidence>
<feature type="domain" description="Zinc finger CHC2-type" evidence="5">
    <location>
        <begin position="39"/>
        <end position="91"/>
    </location>
</feature>
<gene>
    <name evidence="6" type="ORF">F0344_12580</name>
</gene>
<organism evidence="6 7">
    <name type="scientific">Streptomyces finlayi</name>
    <dbReference type="NCBI Taxonomy" id="67296"/>
    <lineage>
        <taxon>Bacteria</taxon>
        <taxon>Bacillati</taxon>
        <taxon>Actinomycetota</taxon>
        <taxon>Actinomycetes</taxon>
        <taxon>Kitasatosporales</taxon>
        <taxon>Streptomycetaceae</taxon>
        <taxon>Streptomyces</taxon>
    </lineage>
</organism>
<evidence type="ECO:0000313" key="6">
    <source>
        <dbReference type="EMBL" id="QNE75342.1"/>
    </source>
</evidence>
<dbReference type="Proteomes" id="UP000515307">
    <property type="component" value="Chromosome"/>
</dbReference>
<name>A0A7G7BJ27_9ACTN</name>
<reference evidence="7" key="1">
    <citation type="submission" date="2019-10" db="EMBL/GenBank/DDBJ databases">
        <title>Antimicrobial potential of Antarctic Bacteria.</title>
        <authorList>
            <person name="Benaud N."/>
            <person name="Edwards R.J."/>
            <person name="Ferrari B.C."/>
        </authorList>
    </citation>
    <scope>NUCLEOTIDE SEQUENCE [LARGE SCALE GENOMIC DNA]</scope>
    <source>
        <strain evidence="7">NBSH44</strain>
    </source>
</reference>
<evidence type="ECO:0000259" key="5">
    <source>
        <dbReference type="SMART" id="SM00400"/>
    </source>
</evidence>
<dbReference type="GO" id="GO:0003899">
    <property type="term" value="F:DNA-directed RNA polymerase activity"/>
    <property type="evidence" value="ECO:0007669"/>
    <property type="project" value="InterPro"/>
</dbReference>
<accession>A0A7G7BJ27</accession>
<dbReference type="PANTHER" id="PTHR30313:SF2">
    <property type="entry name" value="DNA PRIMASE"/>
    <property type="match status" value="1"/>
</dbReference>
<dbReference type="GO" id="GO:0008270">
    <property type="term" value="F:zinc ion binding"/>
    <property type="evidence" value="ECO:0007669"/>
    <property type="project" value="UniProtKB-KW"/>
</dbReference>
<proteinExistence type="predicted"/>
<dbReference type="GO" id="GO:0005737">
    <property type="term" value="C:cytoplasm"/>
    <property type="evidence" value="ECO:0007669"/>
    <property type="project" value="TreeGrafter"/>
</dbReference>
<keyword evidence="2" id="KW-0863">Zinc-finger</keyword>
<dbReference type="AlphaFoldDB" id="A0A7G7BJ27"/>
<sequence length="139" mass="15233">MRYGRVGDRDEQGEEAKPTLEAVMNHFEVDFNSERNTGMAKCPLHDDNTPSMSYKLDEGLWKCHSCGQGGDSYSMIMLKEETDFPGARALATSLGLPEGDSGRGDQGVRRSAYGGGRSVSPRKGAGQGGSNFRPTWRRR</sequence>
<dbReference type="PANTHER" id="PTHR30313">
    <property type="entry name" value="DNA PRIMASE"/>
    <property type="match status" value="1"/>
</dbReference>
<dbReference type="SMART" id="SM00400">
    <property type="entry name" value="ZnF_CHCC"/>
    <property type="match status" value="1"/>
</dbReference>
<keyword evidence="3" id="KW-0862">Zinc</keyword>
<dbReference type="GO" id="GO:0006269">
    <property type="term" value="P:DNA replication, synthesis of primer"/>
    <property type="evidence" value="ECO:0007669"/>
    <property type="project" value="TreeGrafter"/>
</dbReference>
<evidence type="ECO:0000256" key="1">
    <source>
        <dbReference type="ARBA" id="ARBA00022723"/>
    </source>
</evidence>
<feature type="region of interest" description="Disordered" evidence="4">
    <location>
        <begin position="93"/>
        <end position="139"/>
    </location>
</feature>
<keyword evidence="7" id="KW-1185">Reference proteome</keyword>
<evidence type="ECO:0000256" key="2">
    <source>
        <dbReference type="ARBA" id="ARBA00022771"/>
    </source>
</evidence>
<dbReference type="InterPro" id="IPR050219">
    <property type="entry name" value="DnaG_primase"/>
</dbReference>
<dbReference type="GO" id="GO:0003677">
    <property type="term" value="F:DNA binding"/>
    <property type="evidence" value="ECO:0007669"/>
    <property type="project" value="InterPro"/>
</dbReference>
<dbReference type="KEGG" id="sfiy:F0344_12580"/>
<protein>
    <recommendedName>
        <fullName evidence="5">Zinc finger CHC2-type domain-containing protein</fullName>
    </recommendedName>
</protein>
<dbReference type="Pfam" id="PF01807">
    <property type="entry name" value="Zn_ribbon_DnaG"/>
    <property type="match status" value="1"/>
</dbReference>
<keyword evidence="1" id="KW-0479">Metal-binding</keyword>
<dbReference type="Gene3D" id="3.90.580.10">
    <property type="entry name" value="Zinc finger, CHC2-type domain"/>
    <property type="match status" value="1"/>
</dbReference>